<reference evidence="2" key="2">
    <citation type="submission" date="2023-06" db="EMBL/GenBank/DDBJ databases">
        <authorList>
            <consortium name="Lawrence Berkeley National Laboratory"/>
            <person name="Haridas S."/>
            <person name="Hensen N."/>
            <person name="Bonometti L."/>
            <person name="Westerberg I."/>
            <person name="Brannstrom I.O."/>
            <person name="Guillou S."/>
            <person name="Cros-Aarteil S."/>
            <person name="Calhoun S."/>
            <person name="Kuo A."/>
            <person name="Mondo S."/>
            <person name="Pangilinan J."/>
            <person name="Riley R."/>
            <person name="Labutti K."/>
            <person name="Andreopoulos B."/>
            <person name="Lipzen A."/>
            <person name="Chen C."/>
            <person name="Yanf M."/>
            <person name="Daum C."/>
            <person name="Ng V."/>
            <person name="Clum A."/>
            <person name="Steindorff A."/>
            <person name="Ohm R."/>
            <person name="Martin F."/>
            <person name="Silar P."/>
            <person name="Natvig D."/>
            <person name="Lalanne C."/>
            <person name="Gautier V."/>
            <person name="Ament-Velasquez S.L."/>
            <person name="Kruys A."/>
            <person name="Hutchinson M.I."/>
            <person name="Powell A.J."/>
            <person name="Barry K."/>
            <person name="Miller A.N."/>
            <person name="Grigoriev I.V."/>
            <person name="Debuchy R."/>
            <person name="Gladieux P."/>
            <person name="Thoren M.H."/>
            <person name="Johannesson H."/>
        </authorList>
    </citation>
    <scope>NUCLEOTIDE SEQUENCE</scope>
    <source>
        <strain evidence="2">CBS 118394</strain>
    </source>
</reference>
<dbReference type="EMBL" id="JAUEDM010000011">
    <property type="protein sequence ID" value="KAK3311883.1"/>
    <property type="molecule type" value="Genomic_DNA"/>
</dbReference>
<organism evidence="2 3">
    <name type="scientific">Apodospora peruviana</name>
    <dbReference type="NCBI Taxonomy" id="516989"/>
    <lineage>
        <taxon>Eukaryota</taxon>
        <taxon>Fungi</taxon>
        <taxon>Dikarya</taxon>
        <taxon>Ascomycota</taxon>
        <taxon>Pezizomycotina</taxon>
        <taxon>Sordariomycetes</taxon>
        <taxon>Sordariomycetidae</taxon>
        <taxon>Sordariales</taxon>
        <taxon>Lasiosphaeriaceae</taxon>
        <taxon>Apodospora</taxon>
    </lineage>
</organism>
<dbReference type="InterPro" id="IPR008922">
    <property type="entry name" value="Di-copper_centre_dom_sf"/>
</dbReference>
<dbReference type="Proteomes" id="UP001283341">
    <property type="component" value="Unassembled WGS sequence"/>
</dbReference>
<feature type="region of interest" description="Disordered" evidence="1">
    <location>
        <begin position="140"/>
        <end position="168"/>
    </location>
</feature>
<dbReference type="AlphaFoldDB" id="A0AAE0LXZ0"/>
<sequence>MQSRASLNSRPSAMPPLLRFRMNSKSSRRRVDLQALPCQPKCTLSRLQIRREWNMLSSAEKKDNIRGVKCLQSKLAKTHSSLVLVPGAKSRYDDFIATYINQTMTIRWTGNFLVWHRYNTWLLENSAIFDGSDTSMSGNGVFFPNKARPLPRRQRRPSRPLPPLRHGW</sequence>
<protein>
    <submittedName>
        <fullName evidence="2">Uncharacterized protein</fullName>
    </submittedName>
</protein>
<proteinExistence type="predicted"/>
<gene>
    <name evidence="2" type="ORF">B0H66DRAFT_101945</name>
</gene>
<dbReference type="Gene3D" id="1.10.1280.10">
    <property type="entry name" value="Di-copper center containing domain from catechol oxidase"/>
    <property type="match status" value="1"/>
</dbReference>
<evidence type="ECO:0000313" key="2">
    <source>
        <dbReference type="EMBL" id="KAK3311883.1"/>
    </source>
</evidence>
<evidence type="ECO:0000313" key="3">
    <source>
        <dbReference type="Proteomes" id="UP001283341"/>
    </source>
</evidence>
<reference evidence="2" key="1">
    <citation type="journal article" date="2023" name="Mol. Phylogenet. Evol.">
        <title>Genome-scale phylogeny and comparative genomics of the fungal order Sordariales.</title>
        <authorList>
            <person name="Hensen N."/>
            <person name="Bonometti L."/>
            <person name="Westerberg I."/>
            <person name="Brannstrom I.O."/>
            <person name="Guillou S."/>
            <person name="Cros-Aarteil S."/>
            <person name="Calhoun S."/>
            <person name="Haridas S."/>
            <person name="Kuo A."/>
            <person name="Mondo S."/>
            <person name="Pangilinan J."/>
            <person name="Riley R."/>
            <person name="LaButti K."/>
            <person name="Andreopoulos B."/>
            <person name="Lipzen A."/>
            <person name="Chen C."/>
            <person name="Yan M."/>
            <person name="Daum C."/>
            <person name="Ng V."/>
            <person name="Clum A."/>
            <person name="Steindorff A."/>
            <person name="Ohm R.A."/>
            <person name="Martin F."/>
            <person name="Silar P."/>
            <person name="Natvig D.O."/>
            <person name="Lalanne C."/>
            <person name="Gautier V."/>
            <person name="Ament-Velasquez S.L."/>
            <person name="Kruys A."/>
            <person name="Hutchinson M.I."/>
            <person name="Powell A.J."/>
            <person name="Barry K."/>
            <person name="Miller A.N."/>
            <person name="Grigoriev I.V."/>
            <person name="Debuchy R."/>
            <person name="Gladieux P."/>
            <person name="Hiltunen Thoren M."/>
            <person name="Johannesson H."/>
        </authorList>
    </citation>
    <scope>NUCLEOTIDE SEQUENCE</scope>
    <source>
        <strain evidence="2">CBS 118394</strain>
    </source>
</reference>
<feature type="compositionally biased region" description="Basic residues" evidence="1">
    <location>
        <begin position="149"/>
        <end position="158"/>
    </location>
</feature>
<comment type="caution">
    <text evidence="2">The sequence shown here is derived from an EMBL/GenBank/DDBJ whole genome shotgun (WGS) entry which is preliminary data.</text>
</comment>
<feature type="compositionally biased region" description="Pro residues" evidence="1">
    <location>
        <begin position="159"/>
        <end position="168"/>
    </location>
</feature>
<name>A0AAE0LXZ0_9PEZI</name>
<accession>A0AAE0LXZ0</accession>
<dbReference type="SUPFAM" id="SSF48056">
    <property type="entry name" value="Di-copper centre-containing domain"/>
    <property type="match status" value="1"/>
</dbReference>
<keyword evidence="3" id="KW-1185">Reference proteome</keyword>
<evidence type="ECO:0000256" key="1">
    <source>
        <dbReference type="SAM" id="MobiDB-lite"/>
    </source>
</evidence>